<evidence type="ECO:0000313" key="1">
    <source>
        <dbReference type="EMBL" id="KAK6361416.1"/>
    </source>
</evidence>
<comment type="caution">
    <text evidence="1">The sequence shown here is derived from an EMBL/GenBank/DDBJ whole genome shotgun (WGS) entry which is preliminary data.</text>
</comment>
<evidence type="ECO:0000313" key="2">
    <source>
        <dbReference type="Proteomes" id="UP001373714"/>
    </source>
</evidence>
<dbReference type="Proteomes" id="UP001373714">
    <property type="component" value="Unassembled WGS sequence"/>
</dbReference>
<dbReference type="AlphaFoldDB" id="A0AAV9VJP8"/>
<name>A0AAV9VJP8_9PEZI</name>
<sequence>MCCVVACLTGNNVRLNTKPVAPLSGCLNTNIKHQTSNVNLTWTSSILSFGILSPPSSPSSLLSFAVYPKYSPSRNTKLPPKPPPNQLQRQATPRAIFPPSRAPFLLRKNTPSSPVLLAYPVASISKPFWTTARFAPIPSNHSPVYQTYFQV</sequence>
<keyword evidence="2" id="KW-1185">Reference proteome</keyword>
<dbReference type="EMBL" id="JAVHNS010000002">
    <property type="protein sequence ID" value="KAK6361416.1"/>
    <property type="molecule type" value="Genomic_DNA"/>
</dbReference>
<reference evidence="1 2" key="1">
    <citation type="submission" date="2019-10" db="EMBL/GenBank/DDBJ databases">
        <authorList>
            <person name="Palmer J.M."/>
        </authorList>
    </citation>
    <scope>NUCLEOTIDE SEQUENCE [LARGE SCALE GENOMIC DNA]</scope>
    <source>
        <strain evidence="1 2">TWF730</strain>
    </source>
</reference>
<accession>A0AAV9VJP8</accession>
<protein>
    <submittedName>
        <fullName evidence="1">Uncharacterized protein</fullName>
    </submittedName>
</protein>
<organism evidence="1 2">
    <name type="scientific">Orbilia blumenaviensis</name>
    <dbReference type="NCBI Taxonomy" id="1796055"/>
    <lineage>
        <taxon>Eukaryota</taxon>
        <taxon>Fungi</taxon>
        <taxon>Dikarya</taxon>
        <taxon>Ascomycota</taxon>
        <taxon>Pezizomycotina</taxon>
        <taxon>Orbiliomycetes</taxon>
        <taxon>Orbiliales</taxon>
        <taxon>Orbiliaceae</taxon>
        <taxon>Orbilia</taxon>
    </lineage>
</organism>
<gene>
    <name evidence="1" type="ORF">TWF730_005146</name>
</gene>
<proteinExistence type="predicted"/>